<evidence type="ECO:0000313" key="2">
    <source>
        <dbReference type="EMBL" id="KAH1091749.1"/>
    </source>
</evidence>
<feature type="coiled-coil region" evidence="1">
    <location>
        <begin position="63"/>
        <end position="111"/>
    </location>
</feature>
<name>A0A9D4A6P7_9ROSI</name>
<reference evidence="2 3" key="1">
    <citation type="journal article" date="2021" name="Plant Biotechnol. J.">
        <title>Multi-omics assisted identification of the key and species-specific regulatory components of drought-tolerant mechanisms in Gossypium stocksii.</title>
        <authorList>
            <person name="Yu D."/>
            <person name="Ke L."/>
            <person name="Zhang D."/>
            <person name="Wu Y."/>
            <person name="Sun Y."/>
            <person name="Mei J."/>
            <person name="Sun J."/>
            <person name="Sun Y."/>
        </authorList>
    </citation>
    <scope>NUCLEOTIDE SEQUENCE [LARGE SCALE GENOMIC DNA]</scope>
    <source>
        <strain evidence="3">cv. E1</strain>
        <tissue evidence="2">Leaf</tissue>
    </source>
</reference>
<comment type="caution">
    <text evidence="2">The sequence shown here is derived from an EMBL/GenBank/DDBJ whole genome shotgun (WGS) entry which is preliminary data.</text>
</comment>
<organism evidence="2 3">
    <name type="scientific">Gossypium stocksii</name>
    <dbReference type="NCBI Taxonomy" id="47602"/>
    <lineage>
        <taxon>Eukaryota</taxon>
        <taxon>Viridiplantae</taxon>
        <taxon>Streptophyta</taxon>
        <taxon>Embryophyta</taxon>
        <taxon>Tracheophyta</taxon>
        <taxon>Spermatophyta</taxon>
        <taxon>Magnoliopsida</taxon>
        <taxon>eudicotyledons</taxon>
        <taxon>Gunneridae</taxon>
        <taxon>Pentapetalae</taxon>
        <taxon>rosids</taxon>
        <taxon>malvids</taxon>
        <taxon>Malvales</taxon>
        <taxon>Malvaceae</taxon>
        <taxon>Malvoideae</taxon>
        <taxon>Gossypium</taxon>
    </lineage>
</organism>
<sequence>MSAKGTQKPNNSVCPCNTLDLTQSTRSKYWVLCLILMHYKRKIEDLDINVKSREDTLADIQTYQDSSNMMARLSTQLKTLKSEYKYAQTKINQLKDKIDYLENGKSTFEERFKAQEERHKEDTQKNLIKALPKWKENLILHTQMVTCPFNLGKVDFGYLKCISMDSLNFDVYDPKDEEREAFLEE</sequence>
<proteinExistence type="predicted"/>
<dbReference type="EMBL" id="JAIQCV010000006">
    <property type="protein sequence ID" value="KAH1091749.1"/>
    <property type="molecule type" value="Genomic_DNA"/>
</dbReference>
<protein>
    <submittedName>
        <fullName evidence="2">Uncharacterized protein</fullName>
    </submittedName>
</protein>
<dbReference type="AlphaFoldDB" id="A0A9D4A6P7"/>
<keyword evidence="1" id="KW-0175">Coiled coil</keyword>
<evidence type="ECO:0000256" key="1">
    <source>
        <dbReference type="SAM" id="Coils"/>
    </source>
</evidence>
<keyword evidence="3" id="KW-1185">Reference proteome</keyword>
<evidence type="ECO:0000313" key="3">
    <source>
        <dbReference type="Proteomes" id="UP000828251"/>
    </source>
</evidence>
<accession>A0A9D4A6P7</accession>
<gene>
    <name evidence="2" type="ORF">J1N35_019006</name>
</gene>
<dbReference type="Proteomes" id="UP000828251">
    <property type="component" value="Unassembled WGS sequence"/>
</dbReference>